<feature type="domain" description="Histidine kinase" evidence="22">
    <location>
        <begin position="458"/>
        <end position="679"/>
    </location>
</feature>
<dbReference type="EC" id="2.7.13.3" evidence="4"/>
<evidence type="ECO:0000256" key="15">
    <source>
        <dbReference type="ARBA" id="ARBA00023136"/>
    </source>
</evidence>
<evidence type="ECO:0000256" key="16">
    <source>
        <dbReference type="ARBA" id="ARBA00024867"/>
    </source>
</evidence>
<dbReference type="Pfam" id="PF00072">
    <property type="entry name" value="Response_reg"/>
    <property type="match status" value="2"/>
</dbReference>
<evidence type="ECO:0000256" key="19">
    <source>
        <dbReference type="PROSITE-ProRule" id="PRU00169"/>
    </source>
</evidence>
<keyword evidence="10" id="KW-0547">Nucleotide-binding</keyword>
<evidence type="ECO:0000256" key="7">
    <source>
        <dbReference type="ARBA" id="ARBA00022553"/>
    </source>
</evidence>
<dbReference type="GO" id="GO:0000155">
    <property type="term" value="F:phosphorelay sensor kinase activity"/>
    <property type="evidence" value="ECO:0007669"/>
    <property type="project" value="InterPro"/>
</dbReference>
<dbReference type="SUPFAM" id="SSF47226">
    <property type="entry name" value="Histidine-containing phosphotransfer domain, HPT domain"/>
    <property type="match status" value="1"/>
</dbReference>
<proteinExistence type="inferred from homology"/>
<dbReference type="FunFam" id="3.30.565.10:FF:000010">
    <property type="entry name" value="Sensor histidine kinase RcsC"/>
    <property type="match status" value="1"/>
</dbReference>
<dbReference type="Gene3D" id="3.30.450.20">
    <property type="entry name" value="PAS domain"/>
    <property type="match status" value="2"/>
</dbReference>
<dbReference type="Pfam" id="PF02518">
    <property type="entry name" value="HATPase_c"/>
    <property type="match status" value="1"/>
</dbReference>
<feature type="modified residue" description="4-aspartylphosphate" evidence="19">
    <location>
        <position position="751"/>
    </location>
</feature>
<dbReference type="Gene3D" id="3.40.50.2300">
    <property type="match status" value="2"/>
</dbReference>
<dbReference type="Pfam" id="PF00512">
    <property type="entry name" value="HisKA"/>
    <property type="match status" value="1"/>
</dbReference>
<dbReference type="PROSITE" id="PS50110">
    <property type="entry name" value="RESPONSE_REGULATORY"/>
    <property type="match status" value="2"/>
</dbReference>
<keyword evidence="9 21" id="KW-0812">Transmembrane</keyword>
<feature type="modified residue" description="4-aspartylphosphate" evidence="19">
    <location>
        <position position="896"/>
    </location>
</feature>
<protein>
    <recommendedName>
        <fullName evidence="17">Circadian input-output histidine kinase CikA</fullName>
        <ecNumber evidence="4">2.7.13.3</ecNumber>
    </recommendedName>
    <alternativeName>
        <fullName evidence="5">Stage 0 sporulation protein A homolog</fullName>
    </alternativeName>
</protein>
<keyword evidence="8" id="KW-0808">Transferase</keyword>
<evidence type="ECO:0000259" key="24">
    <source>
        <dbReference type="PROSITE" id="PS50885"/>
    </source>
</evidence>
<dbReference type="RefSeq" id="WP_197659798.1">
    <property type="nucleotide sequence ID" value="NZ_JAEAGR010000001.1"/>
</dbReference>
<dbReference type="InterPro" id="IPR003661">
    <property type="entry name" value="HisK_dim/P_dom"/>
</dbReference>
<dbReference type="Gene3D" id="6.10.340.10">
    <property type="match status" value="1"/>
</dbReference>
<evidence type="ECO:0000256" key="8">
    <source>
        <dbReference type="ARBA" id="ARBA00022679"/>
    </source>
</evidence>
<comment type="function">
    <text evidence="16">May play the central regulatory role in sporulation. It may be an element of the effector pathway responsible for the activation of sporulation genes in response to nutritional stress. Spo0A may act in concert with spo0H (a sigma factor) to control the expression of some genes that are critical to the sporulation process.</text>
</comment>
<dbReference type="PANTHER" id="PTHR45339">
    <property type="entry name" value="HYBRID SIGNAL TRANSDUCTION HISTIDINE KINASE J"/>
    <property type="match status" value="1"/>
</dbReference>
<dbReference type="InterPro" id="IPR001789">
    <property type="entry name" value="Sig_transdc_resp-reg_receiver"/>
</dbReference>
<feature type="transmembrane region" description="Helical" evidence="21">
    <location>
        <begin position="12"/>
        <end position="34"/>
    </location>
</feature>
<evidence type="ECO:0000256" key="6">
    <source>
        <dbReference type="ARBA" id="ARBA00022475"/>
    </source>
</evidence>
<evidence type="ECO:0000313" key="26">
    <source>
        <dbReference type="EMBL" id="MBH1939587.1"/>
    </source>
</evidence>
<dbReference type="CDD" id="cd00156">
    <property type="entry name" value="REC"/>
    <property type="match status" value="1"/>
</dbReference>
<dbReference type="SUPFAM" id="SSF158472">
    <property type="entry name" value="HAMP domain-like"/>
    <property type="match status" value="1"/>
</dbReference>
<dbReference type="InterPro" id="IPR005467">
    <property type="entry name" value="His_kinase_dom"/>
</dbReference>
<evidence type="ECO:0000256" key="5">
    <source>
        <dbReference type="ARBA" id="ARBA00018672"/>
    </source>
</evidence>
<name>A0A8J7H0I7_9FIRM</name>
<dbReference type="Gene3D" id="3.30.565.10">
    <property type="entry name" value="Histidine kinase-like ATPase, C-terminal domain"/>
    <property type="match status" value="1"/>
</dbReference>
<dbReference type="CDD" id="cd00082">
    <property type="entry name" value="HisKA"/>
    <property type="match status" value="1"/>
</dbReference>
<feature type="modified residue" description="Phosphohistidine" evidence="18">
    <location>
        <position position="1033"/>
    </location>
</feature>
<dbReference type="InterPro" id="IPR003594">
    <property type="entry name" value="HATPase_dom"/>
</dbReference>
<comment type="catalytic activity">
    <reaction evidence="1">
        <text>ATP + protein L-histidine = ADP + protein N-phospho-L-histidine.</text>
        <dbReference type="EC" id="2.7.13.3"/>
    </reaction>
</comment>
<dbReference type="PROSITE" id="PS50885">
    <property type="entry name" value="HAMP"/>
    <property type="match status" value="1"/>
</dbReference>
<keyword evidence="15 21" id="KW-0472">Membrane</keyword>
<dbReference type="InterPro" id="IPR008207">
    <property type="entry name" value="Sig_transdc_His_kin_Hpt_dom"/>
</dbReference>
<dbReference type="PROSITE" id="PS50109">
    <property type="entry name" value="HIS_KIN"/>
    <property type="match status" value="1"/>
</dbReference>
<evidence type="ECO:0000259" key="22">
    <source>
        <dbReference type="PROSITE" id="PS50109"/>
    </source>
</evidence>
<dbReference type="SUPFAM" id="SSF52172">
    <property type="entry name" value="CheY-like"/>
    <property type="match status" value="2"/>
</dbReference>
<feature type="domain" description="Response regulatory" evidence="23">
    <location>
        <begin position="698"/>
        <end position="818"/>
    </location>
</feature>
<evidence type="ECO:0000256" key="11">
    <source>
        <dbReference type="ARBA" id="ARBA00022777"/>
    </source>
</evidence>
<keyword evidence="7 19" id="KW-0597">Phosphoprotein</keyword>
<dbReference type="PROSITE" id="PS50894">
    <property type="entry name" value="HPT"/>
    <property type="match status" value="1"/>
</dbReference>
<evidence type="ECO:0000256" key="12">
    <source>
        <dbReference type="ARBA" id="ARBA00022840"/>
    </source>
</evidence>
<feature type="domain" description="HAMP" evidence="24">
    <location>
        <begin position="359"/>
        <end position="411"/>
    </location>
</feature>
<dbReference type="SMART" id="SM00304">
    <property type="entry name" value="HAMP"/>
    <property type="match status" value="1"/>
</dbReference>
<dbReference type="CDD" id="cd17546">
    <property type="entry name" value="REC_hyHK_CKI1_RcsC-like"/>
    <property type="match status" value="1"/>
</dbReference>
<dbReference type="SUPFAM" id="SSF47384">
    <property type="entry name" value="Homodimeric domain of signal transducing histidine kinase"/>
    <property type="match status" value="1"/>
</dbReference>
<dbReference type="Pfam" id="PF01627">
    <property type="entry name" value="Hpt"/>
    <property type="match status" value="1"/>
</dbReference>
<keyword evidence="27" id="KW-1185">Reference proteome</keyword>
<dbReference type="SUPFAM" id="SSF55874">
    <property type="entry name" value="ATPase domain of HSP90 chaperone/DNA topoisomerase II/histidine kinase"/>
    <property type="match status" value="1"/>
</dbReference>
<dbReference type="SMART" id="SM00387">
    <property type="entry name" value="HATPase_c"/>
    <property type="match status" value="1"/>
</dbReference>
<dbReference type="EMBL" id="JAEAGR010000001">
    <property type="protein sequence ID" value="MBH1939587.1"/>
    <property type="molecule type" value="Genomic_DNA"/>
</dbReference>
<evidence type="ECO:0000256" key="9">
    <source>
        <dbReference type="ARBA" id="ARBA00022692"/>
    </source>
</evidence>
<evidence type="ECO:0000256" key="13">
    <source>
        <dbReference type="ARBA" id="ARBA00022989"/>
    </source>
</evidence>
<dbReference type="SMART" id="SM00448">
    <property type="entry name" value="REC"/>
    <property type="match status" value="2"/>
</dbReference>
<keyword evidence="20" id="KW-0175">Coiled coil</keyword>
<feature type="coiled-coil region" evidence="20">
    <location>
        <begin position="403"/>
        <end position="448"/>
    </location>
</feature>
<gene>
    <name evidence="26" type="ORF">I5677_01610</name>
</gene>
<keyword evidence="12" id="KW-0067">ATP-binding</keyword>
<dbReference type="InterPro" id="IPR036097">
    <property type="entry name" value="HisK_dim/P_sf"/>
</dbReference>
<comment type="subcellular location">
    <subcellularLocation>
        <location evidence="2">Cell membrane</location>
        <topology evidence="2">Multi-pass membrane protein</topology>
    </subcellularLocation>
</comment>
<evidence type="ECO:0000256" key="18">
    <source>
        <dbReference type="PROSITE-ProRule" id="PRU00110"/>
    </source>
</evidence>
<dbReference type="InterPro" id="IPR004358">
    <property type="entry name" value="Sig_transdc_His_kin-like_C"/>
</dbReference>
<dbReference type="SMART" id="SM00388">
    <property type="entry name" value="HisKA"/>
    <property type="match status" value="1"/>
</dbReference>
<keyword evidence="14" id="KW-0902">Two-component regulatory system</keyword>
<dbReference type="InterPro" id="IPR036890">
    <property type="entry name" value="HATPase_C_sf"/>
</dbReference>
<feature type="domain" description="HPt" evidence="25">
    <location>
        <begin position="994"/>
        <end position="1088"/>
    </location>
</feature>
<dbReference type="AlphaFoldDB" id="A0A8J7H0I7"/>
<evidence type="ECO:0000256" key="3">
    <source>
        <dbReference type="ARBA" id="ARBA00006402"/>
    </source>
</evidence>
<evidence type="ECO:0000256" key="14">
    <source>
        <dbReference type="ARBA" id="ARBA00023012"/>
    </source>
</evidence>
<dbReference type="CDD" id="cd12913">
    <property type="entry name" value="PDC1_MCP_like"/>
    <property type="match status" value="1"/>
</dbReference>
<keyword evidence="11" id="KW-0418">Kinase</keyword>
<dbReference type="CDD" id="cd06225">
    <property type="entry name" value="HAMP"/>
    <property type="match status" value="1"/>
</dbReference>
<dbReference type="CDD" id="cd00088">
    <property type="entry name" value="HPT"/>
    <property type="match status" value="1"/>
</dbReference>
<sequence length="1088" mass="123720">MRLNQDKQCLSIRQIILVIFVLTFIIGAGMIIYLNNYSWKKSIDKTIVEYVNNMNNEIIREIDDMVSIPIKMNENNQFMIKNEIIDINNSAEREPFLANIVNTSIDEIYSVSYGLENGDFYGARRNSNNELELYQSTKETKGHSLYYSVNENLTAEHLISDFGLFDPRTRDWYIIAKEKGEPVFAPLYKHFVKEDLVLSAAYPIYKNDIIQGVLGVHLTLNRLNSNLKKLVEKTNTKAYIIEADGQALVANSMEQSNFTILEDGTYDRRKLEDIADSSIMKAFELYENENTSLQLMNTENDKFHINITDYQKHGLQWSVIISVPEQLFMKDNSLLFKISMMLLFLIIIVSIYIFARVSKHYLKPVNDLVQAADSFSKGDLTKRAIIYRNDEIGSISKSFNHLADKIQSLINNLEDKVAERTKELEAAVTELKKVNKNLSLEKNRAEAASIAKSQFLANMSHEIRTPMNGIIGFLQLLDDSPLNEEQKEYIQLIQSSTDTLLTVINDVLDISKIETGMMKLESIPFHLTSLIETAVTLFGTRAKEKGLELNLMISSQVPYNVIGDPTRIRQVLNNLINNAIKFTESGEVYVEVSLVKENEQEIVVLCKVKDTGIGINKSDINKLFRPFSQVDTSMTRKYGGSGLGLSICKKIADLMGGDIKVISKKKKGSTFSFTFPLLKNEKATALEISDYAILKDKKILIIDDVAMNRYIAAAYLTEFGCMVAEAKSNDYAQILHNKAQNNDFYDVILIDYRLNETTGFDVLHKIKGSIKTMNTAFVLITTIASNQEAEGAGQIGFEGFITKPYKKVELLDCIAVVLGEKELMRNDPIELITKHKIRESRYNDRLKILLVEDNVINTKFFIKLINKHNLFCDVAKNGLEAVKACDMKQYDLIFMDCQMPIMDGYEATKQIRAKEKSGKHTIIIAMTAFAMSGDAEKCMEVGMDDYLSKPIIADQLMDLINKYSNKIFNKESSNDDDDYFEKVIKQLREDTDFSHEDAEEIIIEFRDHALKTVETIKQLFEDGKIEEVQLYLHQLKGSAGNVRAKEIASLVEDMEKHLKKDVSIAEINNVLESILSKVKQLFVKVGRS</sequence>
<evidence type="ECO:0000256" key="1">
    <source>
        <dbReference type="ARBA" id="ARBA00000085"/>
    </source>
</evidence>
<dbReference type="Gene3D" id="1.20.120.160">
    <property type="entry name" value="HPT domain"/>
    <property type="match status" value="1"/>
</dbReference>
<feature type="domain" description="Response regulatory" evidence="23">
    <location>
        <begin position="847"/>
        <end position="964"/>
    </location>
</feature>
<dbReference type="CDD" id="cd16922">
    <property type="entry name" value="HATPase_EvgS-ArcB-TorS-like"/>
    <property type="match status" value="1"/>
</dbReference>
<evidence type="ECO:0000256" key="10">
    <source>
        <dbReference type="ARBA" id="ARBA00022741"/>
    </source>
</evidence>
<evidence type="ECO:0000256" key="4">
    <source>
        <dbReference type="ARBA" id="ARBA00012438"/>
    </source>
</evidence>
<dbReference type="PANTHER" id="PTHR45339:SF1">
    <property type="entry name" value="HYBRID SIGNAL TRANSDUCTION HISTIDINE KINASE J"/>
    <property type="match status" value="1"/>
</dbReference>
<dbReference type="InterPro" id="IPR036641">
    <property type="entry name" value="HPT_dom_sf"/>
</dbReference>
<organism evidence="26 27">
    <name type="scientific">Mobilitalea sibirica</name>
    <dbReference type="NCBI Taxonomy" id="1462919"/>
    <lineage>
        <taxon>Bacteria</taxon>
        <taxon>Bacillati</taxon>
        <taxon>Bacillota</taxon>
        <taxon>Clostridia</taxon>
        <taxon>Lachnospirales</taxon>
        <taxon>Lachnospiraceae</taxon>
        <taxon>Mobilitalea</taxon>
    </lineage>
</organism>
<dbReference type="Gene3D" id="1.10.287.130">
    <property type="match status" value="1"/>
</dbReference>
<dbReference type="Pfam" id="PF00672">
    <property type="entry name" value="HAMP"/>
    <property type="match status" value="1"/>
</dbReference>
<evidence type="ECO:0000313" key="27">
    <source>
        <dbReference type="Proteomes" id="UP000623269"/>
    </source>
</evidence>
<accession>A0A8J7H0I7</accession>
<evidence type="ECO:0000259" key="25">
    <source>
        <dbReference type="PROSITE" id="PS50894"/>
    </source>
</evidence>
<dbReference type="PRINTS" id="PR00344">
    <property type="entry name" value="BCTRLSENSOR"/>
</dbReference>
<dbReference type="Pfam" id="PF22673">
    <property type="entry name" value="MCP-like_PDC_1"/>
    <property type="match status" value="1"/>
</dbReference>
<comment type="similarity">
    <text evidence="3">In the N-terminal section; belongs to the phytochrome family.</text>
</comment>
<feature type="transmembrane region" description="Helical" evidence="21">
    <location>
        <begin position="334"/>
        <end position="355"/>
    </location>
</feature>
<dbReference type="InterPro" id="IPR003660">
    <property type="entry name" value="HAMP_dom"/>
</dbReference>
<keyword evidence="13 21" id="KW-1133">Transmembrane helix</keyword>
<evidence type="ECO:0000256" key="17">
    <source>
        <dbReference type="ARBA" id="ARBA00074306"/>
    </source>
</evidence>
<keyword evidence="6" id="KW-1003">Cell membrane</keyword>
<evidence type="ECO:0000256" key="21">
    <source>
        <dbReference type="SAM" id="Phobius"/>
    </source>
</evidence>
<reference evidence="26" key="1">
    <citation type="submission" date="2020-12" db="EMBL/GenBank/DDBJ databases">
        <title>M. sibirica DSM 26468T genome.</title>
        <authorList>
            <person name="Thieme N."/>
            <person name="Rettenmaier R."/>
            <person name="Zverlov V."/>
            <person name="Liebl W."/>
        </authorList>
    </citation>
    <scope>NUCLEOTIDE SEQUENCE</scope>
    <source>
        <strain evidence="26">DSM 26468</strain>
    </source>
</reference>
<evidence type="ECO:0000259" key="23">
    <source>
        <dbReference type="PROSITE" id="PS50110"/>
    </source>
</evidence>
<comment type="caution">
    <text evidence="26">The sequence shown here is derived from an EMBL/GenBank/DDBJ whole genome shotgun (WGS) entry which is preliminary data.</text>
</comment>
<evidence type="ECO:0000256" key="2">
    <source>
        <dbReference type="ARBA" id="ARBA00004651"/>
    </source>
</evidence>
<evidence type="ECO:0000256" key="20">
    <source>
        <dbReference type="SAM" id="Coils"/>
    </source>
</evidence>
<dbReference type="InterPro" id="IPR011006">
    <property type="entry name" value="CheY-like_superfamily"/>
</dbReference>
<dbReference type="GO" id="GO:0005524">
    <property type="term" value="F:ATP binding"/>
    <property type="evidence" value="ECO:0007669"/>
    <property type="project" value="UniProtKB-KW"/>
</dbReference>
<dbReference type="GO" id="GO:0005886">
    <property type="term" value="C:plasma membrane"/>
    <property type="evidence" value="ECO:0007669"/>
    <property type="project" value="UniProtKB-SubCell"/>
</dbReference>
<dbReference type="FunFam" id="1.10.287.130:FF:000003">
    <property type="entry name" value="Histidine kinase"/>
    <property type="match status" value="1"/>
</dbReference>
<dbReference type="Proteomes" id="UP000623269">
    <property type="component" value="Unassembled WGS sequence"/>
</dbReference>